<feature type="domain" description="CVC" evidence="17">
    <location>
        <begin position="302"/>
        <end position="355"/>
    </location>
</feature>
<keyword evidence="4" id="KW-0716">Sensory transduction</keyword>
<evidence type="ECO:0000256" key="9">
    <source>
        <dbReference type="ARBA" id="ARBA00023242"/>
    </source>
</evidence>
<comment type="similarity">
    <text evidence="2">Belongs to the paired homeobox family.</text>
</comment>
<evidence type="ECO:0000256" key="11">
    <source>
        <dbReference type="ARBA" id="ARBA00039503"/>
    </source>
</evidence>
<proteinExistence type="inferred from homology"/>
<keyword evidence="9 13" id="KW-0539">Nucleus</keyword>
<dbReference type="SUPFAM" id="SSF46689">
    <property type="entry name" value="Homeodomain-like"/>
    <property type="match status" value="1"/>
</dbReference>
<feature type="region of interest" description="Disordered" evidence="15">
    <location>
        <begin position="370"/>
        <end position="426"/>
    </location>
</feature>
<dbReference type="GO" id="GO:0000976">
    <property type="term" value="F:transcription cis-regulatory region binding"/>
    <property type="evidence" value="ECO:0007669"/>
    <property type="project" value="TreeGrafter"/>
</dbReference>
<dbReference type="PROSITE" id="PS50071">
    <property type="entry name" value="HOMEOBOX_2"/>
    <property type="match status" value="1"/>
</dbReference>
<protein>
    <recommendedName>
        <fullName evidence="11">Visual system homeobox 1</fullName>
    </recommendedName>
    <alternativeName>
        <fullName evidence="12">Transcription factor VSX1</fullName>
    </alternativeName>
</protein>
<dbReference type="PANTHER" id="PTHR24323">
    <property type="entry name" value="CEH-10 HOMEODOMAIN-CONTAINING HOMOLOG"/>
    <property type="match status" value="1"/>
</dbReference>
<evidence type="ECO:0000256" key="3">
    <source>
        <dbReference type="ARBA" id="ARBA00022473"/>
    </source>
</evidence>
<feature type="domain" description="Homeobox" evidence="16">
    <location>
        <begin position="240"/>
        <end position="300"/>
    </location>
</feature>
<dbReference type="GO" id="GO:0007601">
    <property type="term" value="P:visual perception"/>
    <property type="evidence" value="ECO:0007669"/>
    <property type="project" value="UniProtKB-KW"/>
</dbReference>
<evidence type="ECO:0000256" key="10">
    <source>
        <dbReference type="ARBA" id="ARBA00023305"/>
    </source>
</evidence>
<evidence type="ECO:0000313" key="19">
    <source>
        <dbReference type="Proteomes" id="UP000886611"/>
    </source>
</evidence>
<dbReference type="EMBL" id="JAATIS010000859">
    <property type="protein sequence ID" value="KAG2467387.1"/>
    <property type="molecule type" value="Genomic_DNA"/>
</dbReference>
<reference evidence="18 19" key="1">
    <citation type="journal article" date="2021" name="Cell">
        <title>Tracing the genetic footprints of vertebrate landing in non-teleost ray-finned fishes.</title>
        <authorList>
            <person name="Bi X."/>
            <person name="Wang K."/>
            <person name="Yang L."/>
            <person name="Pan H."/>
            <person name="Jiang H."/>
            <person name="Wei Q."/>
            <person name="Fang M."/>
            <person name="Yu H."/>
            <person name="Zhu C."/>
            <person name="Cai Y."/>
            <person name="He Y."/>
            <person name="Gan X."/>
            <person name="Zeng H."/>
            <person name="Yu D."/>
            <person name="Zhu Y."/>
            <person name="Jiang H."/>
            <person name="Qiu Q."/>
            <person name="Yang H."/>
            <person name="Zhang Y.E."/>
            <person name="Wang W."/>
            <person name="Zhu M."/>
            <person name="He S."/>
            <person name="Zhang G."/>
        </authorList>
    </citation>
    <scope>NUCLEOTIDE SEQUENCE [LARGE SCALE GENOMIC DNA]</scope>
    <source>
        <strain evidence="18">Bchr_013</strain>
    </source>
</reference>
<dbReference type="SMART" id="SM00389">
    <property type="entry name" value="HOX"/>
    <property type="match status" value="1"/>
</dbReference>
<dbReference type="FunFam" id="1.10.10.60:FF:000065">
    <property type="entry name" value="Visual system homeobox 1"/>
    <property type="match status" value="1"/>
</dbReference>
<evidence type="ECO:0000256" key="15">
    <source>
        <dbReference type="SAM" id="MobiDB-lite"/>
    </source>
</evidence>
<evidence type="ECO:0000256" key="14">
    <source>
        <dbReference type="RuleBase" id="RU000682"/>
    </source>
</evidence>
<feature type="non-terminal residue" evidence="18">
    <location>
        <position position="426"/>
    </location>
</feature>
<comment type="subcellular location">
    <subcellularLocation>
        <location evidence="1 13 14">Nucleus</location>
    </subcellularLocation>
</comment>
<dbReference type="Gene3D" id="1.10.10.60">
    <property type="entry name" value="Homeodomain-like"/>
    <property type="match status" value="1"/>
</dbReference>
<dbReference type="CDD" id="cd00086">
    <property type="entry name" value="homeodomain"/>
    <property type="match status" value="1"/>
</dbReference>
<sequence>MALLPSSVLGEEKALSNIFILQLAVRPPVLTNSSKSGSSHFPGQDVYVPSREASRGAKLKINGSPKALLNSALLICWVKKAKVNRWMRVMTGKDDVAEGKPKGKVLSPNIGDDKSVRVNGNGLRSKGFAITDLLGLETELQTSTAPGVVTNVEGHGAGLGGFALAGGSLPLGLGFLCSLAAQQPSGAPCFLPSHIPLLQARTENQYMQSLEQHKENYSDDDCLSGDRSDLKNSCNSQNKRKKRRHRTVFTAHQLEELEKAFNEAHYPDVYAREMLAMKTELPEDRIQVWFQNRRAKWRKREKCWGRSSVMAEYGLYGAMVRHSIPLPESIINSAKNGLMSSCAPWLLGMHKKSLEVIKKSSDTPEFGYSECSIDTKMPSPEWAHQASGRSDSEDMAIDLSSSAKSDHKSHWKPTGVKESLGKSGES</sequence>
<feature type="non-terminal residue" evidence="18">
    <location>
        <position position="1"/>
    </location>
</feature>
<comment type="caution">
    <text evidence="18">The sequence shown here is derived from an EMBL/GenBank/DDBJ whole genome shotgun (WGS) entry which is preliminary data.</text>
</comment>
<name>A0A8X7XJS8_POLSE</name>
<keyword evidence="7 13" id="KW-0371">Homeobox</keyword>
<dbReference type="PANTHER" id="PTHR24323:SF3">
    <property type="entry name" value="VISUAL SYSTEM HOMEOBOX 1"/>
    <property type="match status" value="1"/>
</dbReference>
<keyword evidence="6 13" id="KW-0238">DNA-binding</keyword>
<keyword evidence="19" id="KW-1185">Reference proteome</keyword>
<dbReference type="InterPro" id="IPR017970">
    <property type="entry name" value="Homeobox_CS"/>
</dbReference>
<dbReference type="GO" id="GO:0005634">
    <property type="term" value="C:nucleus"/>
    <property type="evidence" value="ECO:0007669"/>
    <property type="project" value="UniProtKB-SubCell"/>
</dbReference>
<organism evidence="18 19">
    <name type="scientific">Polypterus senegalus</name>
    <name type="common">Senegal bichir</name>
    <dbReference type="NCBI Taxonomy" id="55291"/>
    <lineage>
        <taxon>Eukaryota</taxon>
        <taxon>Metazoa</taxon>
        <taxon>Chordata</taxon>
        <taxon>Craniata</taxon>
        <taxon>Vertebrata</taxon>
        <taxon>Euteleostomi</taxon>
        <taxon>Actinopterygii</taxon>
        <taxon>Polypteriformes</taxon>
        <taxon>Polypteridae</taxon>
        <taxon>Polypterus</taxon>
    </lineage>
</organism>
<dbReference type="InterPro" id="IPR051775">
    <property type="entry name" value="Homeobox_domain"/>
</dbReference>
<dbReference type="InterPro" id="IPR009057">
    <property type="entry name" value="Homeodomain-like_sf"/>
</dbReference>
<evidence type="ECO:0000313" key="18">
    <source>
        <dbReference type="EMBL" id="KAG2467387.1"/>
    </source>
</evidence>
<evidence type="ECO:0000256" key="2">
    <source>
        <dbReference type="ARBA" id="ARBA00005733"/>
    </source>
</evidence>
<evidence type="ECO:0000256" key="6">
    <source>
        <dbReference type="ARBA" id="ARBA00023125"/>
    </source>
</evidence>
<dbReference type="PROSITE" id="PS00027">
    <property type="entry name" value="HOMEOBOX_1"/>
    <property type="match status" value="1"/>
</dbReference>
<dbReference type="InterPro" id="IPR001356">
    <property type="entry name" value="HD"/>
</dbReference>
<evidence type="ECO:0000256" key="13">
    <source>
        <dbReference type="PROSITE-ProRule" id="PRU00108"/>
    </source>
</evidence>
<dbReference type="PROSITE" id="PS51496">
    <property type="entry name" value="CVC"/>
    <property type="match status" value="1"/>
</dbReference>
<evidence type="ECO:0000256" key="7">
    <source>
        <dbReference type="ARBA" id="ARBA00023155"/>
    </source>
</evidence>
<keyword evidence="8" id="KW-0804">Transcription</keyword>
<dbReference type="Pfam" id="PF00046">
    <property type="entry name" value="Homeodomain"/>
    <property type="match status" value="1"/>
</dbReference>
<keyword evidence="5" id="KW-0805">Transcription regulation</keyword>
<dbReference type="AlphaFoldDB" id="A0A8X7XJS8"/>
<evidence type="ECO:0000259" key="16">
    <source>
        <dbReference type="PROSITE" id="PS50071"/>
    </source>
</evidence>
<evidence type="ECO:0000256" key="1">
    <source>
        <dbReference type="ARBA" id="ARBA00004123"/>
    </source>
</evidence>
<keyword evidence="3" id="KW-0217">Developmental protein</keyword>
<keyword evidence="10" id="KW-0844">Vision</keyword>
<evidence type="ECO:0000256" key="8">
    <source>
        <dbReference type="ARBA" id="ARBA00023163"/>
    </source>
</evidence>
<dbReference type="GO" id="GO:0000981">
    <property type="term" value="F:DNA-binding transcription factor activity, RNA polymerase II-specific"/>
    <property type="evidence" value="ECO:0007669"/>
    <property type="project" value="InterPro"/>
</dbReference>
<gene>
    <name evidence="18" type="primary">Vsx1</name>
    <name evidence="18" type="ORF">GTO96_0010012</name>
</gene>
<dbReference type="InterPro" id="IPR023339">
    <property type="entry name" value="CVC"/>
</dbReference>
<feature type="DNA-binding region" description="Homeobox" evidence="13">
    <location>
        <begin position="242"/>
        <end position="301"/>
    </location>
</feature>
<accession>A0A8X7XJS8</accession>
<dbReference type="Proteomes" id="UP000886611">
    <property type="component" value="Unassembled WGS sequence"/>
</dbReference>
<evidence type="ECO:0000256" key="5">
    <source>
        <dbReference type="ARBA" id="ARBA00023015"/>
    </source>
</evidence>
<evidence type="ECO:0000256" key="4">
    <source>
        <dbReference type="ARBA" id="ARBA00022606"/>
    </source>
</evidence>
<evidence type="ECO:0000259" key="17">
    <source>
        <dbReference type="PROSITE" id="PS51496"/>
    </source>
</evidence>
<evidence type="ECO:0000256" key="12">
    <source>
        <dbReference type="ARBA" id="ARBA00041737"/>
    </source>
</evidence>